<dbReference type="PRINTS" id="PR00690">
    <property type="entry name" value="ADHESNFAMILY"/>
</dbReference>
<dbReference type="PROSITE" id="PS51257">
    <property type="entry name" value="PROKAR_LIPOPROTEIN"/>
    <property type="match status" value="1"/>
</dbReference>
<evidence type="ECO:0000313" key="4">
    <source>
        <dbReference type="EMBL" id="BAL58087.1"/>
    </source>
</evidence>
<organism evidence="4">
    <name type="scientific">uncultured prokaryote</name>
    <dbReference type="NCBI Taxonomy" id="198431"/>
    <lineage>
        <taxon>unclassified sequences</taxon>
        <taxon>environmental samples</taxon>
    </lineage>
</organism>
<dbReference type="SUPFAM" id="SSF53807">
    <property type="entry name" value="Helical backbone' metal receptor"/>
    <property type="match status" value="1"/>
</dbReference>
<comment type="similarity">
    <text evidence="1">Belongs to the bacterial solute-binding protein 9 family.</text>
</comment>
<dbReference type="InterPro" id="IPR006129">
    <property type="entry name" value="AdhesinB"/>
</dbReference>
<dbReference type="AlphaFoldDB" id="H5SPK1"/>
<dbReference type="GO" id="GO:0007155">
    <property type="term" value="P:cell adhesion"/>
    <property type="evidence" value="ECO:0007669"/>
    <property type="project" value="InterPro"/>
</dbReference>
<dbReference type="InterPro" id="IPR006128">
    <property type="entry name" value="Lipoprotein_PsaA-like"/>
</dbReference>
<dbReference type="InterPro" id="IPR006127">
    <property type="entry name" value="ZnuA-like"/>
</dbReference>
<dbReference type="PRINTS" id="PR00691">
    <property type="entry name" value="ADHESINB"/>
</dbReference>
<keyword evidence="3" id="KW-0732">Signal</keyword>
<gene>
    <name evidence="4" type="ORF">HGMM_F54D01C14</name>
</gene>
<protein>
    <submittedName>
        <fullName evidence="4">Periplasmic solute binding protein</fullName>
    </submittedName>
</protein>
<reference evidence="4" key="1">
    <citation type="journal article" date="2005" name="Environ. Microbiol.">
        <title>Genetic and functional properties of uncultivated thermophilic crenarchaeotes from a subsurface gold mine as revealed by analysis of genome fragments.</title>
        <authorList>
            <person name="Nunoura T."/>
            <person name="Hirayama H."/>
            <person name="Takami H."/>
            <person name="Oida H."/>
            <person name="Nishi S."/>
            <person name="Shimamura S."/>
            <person name="Suzuki Y."/>
            <person name="Inagaki F."/>
            <person name="Takai K."/>
            <person name="Nealson K.H."/>
            <person name="Horikoshi K."/>
        </authorList>
    </citation>
    <scope>NUCLEOTIDE SEQUENCE</scope>
</reference>
<dbReference type="EMBL" id="AP011793">
    <property type="protein sequence ID" value="BAL58087.1"/>
    <property type="molecule type" value="Genomic_DNA"/>
</dbReference>
<keyword evidence="2" id="KW-0813">Transport</keyword>
<evidence type="ECO:0000256" key="1">
    <source>
        <dbReference type="ARBA" id="ARBA00011028"/>
    </source>
</evidence>
<sequence>MLRTVLLVPVVAGLLLASCGGAEPAANGSRLRVVVSEAAVREWVEAVGGEAVAVTTLVAPGADVHTFTLSPAALRAVRQADLVVLVGAGLEAPFERSVRDNATGRLLVLAELLEFKPYPETMLDVDHPQASREGAARDPHIWLDADLSAAAARAIAQALGELRPSAAATFRENAEGYARRLAEADAEVRARLANLPPDRRYLVTFHDAYGYFAQRYGLQVLGFVVENPDEEPSAAHVADLVRRIREHGITRIYREPQFSARVVDQVAQETGAEVRELPSHPTSAHPTLPDLWRAMAEAIAGE</sequence>
<dbReference type="GO" id="GO:0046872">
    <property type="term" value="F:metal ion binding"/>
    <property type="evidence" value="ECO:0007669"/>
    <property type="project" value="InterPro"/>
</dbReference>
<evidence type="ECO:0000256" key="3">
    <source>
        <dbReference type="ARBA" id="ARBA00022729"/>
    </source>
</evidence>
<name>H5SPK1_9ZZZZ</name>
<dbReference type="GO" id="GO:0030001">
    <property type="term" value="P:metal ion transport"/>
    <property type="evidence" value="ECO:0007669"/>
    <property type="project" value="InterPro"/>
</dbReference>
<dbReference type="Pfam" id="PF01297">
    <property type="entry name" value="ZnuA"/>
    <property type="match status" value="1"/>
</dbReference>
<dbReference type="Gene3D" id="3.40.50.1980">
    <property type="entry name" value="Nitrogenase molybdenum iron protein domain"/>
    <property type="match status" value="2"/>
</dbReference>
<proteinExistence type="inferred from homology"/>
<dbReference type="PANTHER" id="PTHR42953:SF3">
    <property type="entry name" value="HIGH-AFFINITY ZINC UPTAKE SYSTEM PROTEIN ZNUA"/>
    <property type="match status" value="1"/>
</dbReference>
<dbReference type="InterPro" id="IPR050492">
    <property type="entry name" value="Bact_metal-bind_prot9"/>
</dbReference>
<evidence type="ECO:0000256" key="2">
    <source>
        <dbReference type="ARBA" id="ARBA00022448"/>
    </source>
</evidence>
<dbReference type="PANTHER" id="PTHR42953">
    <property type="entry name" value="HIGH-AFFINITY ZINC UPTAKE SYSTEM PROTEIN ZNUA-RELATED"/>
    <property type="match status" value="1"/>
</dbReference>
<accession>H5SPK1</accession>
<reference evidence="4" key="2">
    <citation type="journal article" date="2012" name="PLoS ONE">
        <title>A Deeply Branching Thermophilic Bacterium with an Ancient Acetyl-CoA Pathway Dominates a Subsurface Ecosystem.</title>
        <authorList>
            <person name="Takami H."/>
            <person name="Noguchi H."/>
            <person name="Takaki Y."/>
            <person name="Uchiyama I."/>
            <person name="Toyoda A."/>
            <person name="Nishi S."/>
            <person name="Chee G.-J."/>
            <person name="Arai W."/>
            <person name="Nunoura T."/>
            <person name="Itoh T."/>
            <person name="Hattori M."/>
            <person name="Takai K."/>
        </authorList>
    </citation>
    <scope>NUCLEOTIDE SEQUENCE</scope>
</reference>